<evidence type="ECO:0000259" key="2">
    <source>
        <dbReference type="SMART" id="SM01204"/>
    </source>
</evidence>
<dbReference type="Pfam" id="PF10442">
    <property type="entry name" value="FIST_C"/>
    <property type="match status" value="1"/>
</dbReference>
<keyword evidence="4" id="KW-1185">Reference proteome</keyword>
<name>A0A383XQA9_9GAMM</name>
<feature type="domain" description="FIST C-domain" evidence="2">
    <location>
        <begin position="226"/>
        <end position="356"/>
    </location>
</feature>
<accession>A0A383XQA9</accession>
<dbReference type="OrthoDB" id="9807948at2"/>
<dbReference type="AlphaFoldDB" id="A0A383XQA9"/>
<dbReference type="Proteomes" id="UP000251800">
    <property type="component" value="Unassembled WGS sequence"/>
</dbReference>
<proteinExistence type="predicted"/>
<evidence type="ECO:0000313" key="4">
    <source>
        <dbReference type="Proteomes" id="UP000251800"/>
    </source>
</evidence>
<dbReference type="GO" id="GO:0016301">
    <property type="term" value="F:kinase activity"/>
    <property type="evidence" value="ECO:0007669"/>
    <property type="project" value="UniProtKB-KW"/>
</dbReference>
<dbReference type="InterPro" id="IPR019494">
    <property type="entry name" value="FIST_C"/>
</dbReference>
<feature type="domain" description="FIST" evidence="1">
    <location>
        <begin position="29"/>
        <end position="225"/>
    </location>
</feature>
<dbReference type="PANTHER" id="PTHR40252:SF2">
    <property type="entry name" value="BLR0328 PROTEIN"/>
    <property type="match status" value="1"/>
</dbReference>
<organism evidence="3 4">
    <name type="scientific">Abyssibacter profundi</name>
    <dbReference type="NCBI Taxonomy" id="2182787"/>
    <lineage>
        <taxon>Bacteria</taxon>
        <taxon>Pseudomonadati</taxon>
        <taxon>Pseudomonadota</taxon>
        <taxon>Gammaproteobacteria</taxon>
        <taxon>Chromatiales</taxon>
        <taxon>Oceanococcaceae</taxon>
        <taxon>Abyssibacter</taxon>
    </lineage>
</organism>
<reference evidence="3 4" key="1">
    <citation type="submission" date="2018-05" db="EMBL/GenBank/DDBJ databases">
        <title>Abyssibacter profundi OUC007T gen. nov., sp. nov, a marine bacterium isolated from seawater of the Mariana Trench.</title>
        <authorList>
            <person name="Zhou S."/>
        </authorList>
    </citation>
    <scope>NUCLEOTIDE SEQUENCE [LARGE SCALE GENOMIC DNA]</scope>
    <source>
        <strain evidence="3 4">OUC007</strain>
    </source>
</reference>
<dbReference type="PANTHER" id="PTHR40252">
    <property type="entry name" value="BLR0328 PROTEIN"/>
    <property type="match status" value="1"/>
</dbReference>
<dbReference type="InterPro" id="IPR013702">
    <property type="entry name" value="FIST_domain_N"/>
</dbReference>
<dbReference type="RefSeq" id="WP_109721499.1">
    <property type="nucleotide sequence ID" value="NZ_QEQK01000018.1"/>
</dbReference>
<comment type="caution">
    <text evidence="3">The sequence shown here is derived from an EMBL/GenBank/DDBJ whole genome shotgun (WGS) entry which is preliminary data.</text>
</comment>
<keyword evidence="3" id="KW-0808">Transferase</keyword>
<evidence type="ECO:0000259" key="1">
    <source>
        <dbReference type="SMART" id="SM00897"/>
    </source>
</evidence>
<dbReference type="SMART" id="SM01204">
    <property type="entry name" value="FIST_C"/>
    <property type="match status" value="1"/>
</dbReference>
<dbReference type="Pfam" id="PF08495">
    <property type="entry name" value="FIST"/>
    <property type="match status" value="1"/>
</dbReference>
<protein>
    <submittedName>
        <fullName evidence="3">Histidine kinase</fullName>
    </submittedName>
</protein>
<dbReference type="EMBL" id="QEQK01000018">
    <property type="protein sequence ID" value="PWN54813.1"/>
    <property type="molecule type" value="Genomic_DNA"/>
</dbReference>
<evidence type="ECO:0000313" key="3">
    <source>
        <dbReference type="EMBL" id="PWN54813.1"/>
    </source>
</evidence>
<keyword evidence="3" id="KW-0418">Kinase</keyword>
<sequence>MTLNVSYAQTAKSAAQVAVEELRTQLGSDPLDAVIFYCDPRHDLDALGPAIKAGFDCPVIGCTASGQIGPNGFLATGILAAGLRGGDLRMRPHLISPLSDETACASSVADTVQSMVVRSDMEFSFGLLLVDGLSMREEQLAASLYQALGNVPLIGGSAGDNLQFRQTHVYFDGHFQQNAAVLAQFECEKPCASFKFQHFVPSEIDLVITEADPEQRLIIEIDGEPAAQAYADAIGLSPDQLDANVFSTHPLLMTMGGDPYVRSIQQANKDGSLTCYCAVDEGRVISVGKAVDVMKTLEEAFDGVRETVPEPALILGCDCILRRVEFEQNAMLDPVGQFMASRKVFGFSTYGEQFNGLHINQTFTGIAIGA</sequence>
<dbReference type="SMART" id="SM00897">
    <property type="entry name" value="FIST"/>
    <property type="match status" value="1"/>
</dbReference>
<gene>
    <name evidence="3" type="ORF">DEH80_15690</name>
</gene>